<keyword evidence="2" id="KW-1185">Reference proteome</keyword>
<dbReference type="PANTHER" id="PTHR37807">
    <property type="entry name" value="OS07G0160300 PROTEIN"/>
    <property type="match status" value="1"/>
</dbReference>
<sequence length="172" mass="18763">MTGRLVVLSGLPGVGKTGIAEVVAARTGSVHLSIDEVEESNLACGLPRGWRVGVAAYEATRAMAEQNLRLGHDVIVDAVNDSEEARQTWRTAASRTGAHLEFVCLVISDAQEHEWRLNGRDRGLVFVGEPTWADVERRRAGFALWSDEVLEFDTAVRTVDEVSDAITARFCA</sequence>
<dbReference type="PANTHER" id="PTHR37807:SF3">
    <property type="entry name" value="OS07G0160300 PROTEIN"/>
    <property type="match status" value="1"/>
</dbReference>
<organism evidence="1 2">
    <name type="scientific">Tessaracoccus aquimaris</name>
    <dbReference type="NCBI Taxonomy" id="1332264"/>
    <lineage>
        <taxon>Bacteria</taxon>
        <taxon>Bacillati</taxon>
        <taxon>Actinomycetota</taxon>
        <taxon>Actinomycetes</taxon>
        <taxon>Propionibacteriales</taxon>
        <taxon>Propionibacteriaceae</taxon>
        <taxon>Tessaracoccus</taxon>
    </lineage>
</organism>
<gene>
    <name evidence="1" type="ORF">BW730_10840</name>
</gene>
<evidence type="ECO:0008006" key="3">
    <source>
        <dbReference type="Google" id="ProtNLM"/>
    </source>
</evidence>
<dbReference type="Proteomes" id="UP000188145">
    <property type="component" value="Chromosome"/>
</dbReference>
<dbReference type="KEGG" id="tes:BW730_10840"/>
<proteinExistence type="predicted"/>
<dbReference type="AlphaFoldDB" id="A0A1Q2CP68"/>
<dbReference type="OrthoDB" id="3819922at2"/>
<dbReference type="SUPFAM" id="SSF52540">
    <property type="entry name" value="P-loop containing nucleoside triphosphate hydrolases"/>
    <property type="match status" value="1"/>
</dbReference>
<dbReference type="RefSeq" id="WP_077686244.1">
    <property type="nucleotide sequence ID" value="NZ_CP019606.1"/>
</dbReference>
<name>A0A1Q2CP68_9ACTN</name>
<reference evidence="2" key="1">
    <citation type="submission" date="2017-02" db="EMBL/GenBank/DDBJ databases">
        <title>Tessaracoccus aquaemaris sp. nov., isolated from the intestine of a Korean rockfish, Sebastes schlegelii, in a marine aquaculture pond.</title>
        <authorList>
            <person name="Tak E.J."/>
            <person name="Bae J.-W."/>
        </authorList>
    </citation>
    <scope>NUCLEOTIDE SEQUENCE [LARGE SCALE GENOMIC DNA]</scope>
    <source>
        <strain evidence="2">NSG39</strain>
    </source>
</reference>
<dbReference type="STRING" id="1332264.BW730_10840"/>
<dbReference type="Gene3D" id="3.40.50.300">
    <property type="entry name" value="P-loop containing nucleotide triphosphate hydrolases"/>
    <property type="match status" value="1"/>
</dbReference>
<evidence type="ECO:0000313" key="2">
    <source>
        <dbReference type="Proteomes" id="UP000188145"/>
    </source>
</evidence>
<dbReference type="InterPro" id="IPR027417">
    <property type="entry name" value="P-loop_NTPase"/>
</dbReference>
<dbReference type="EMBL" id="CP019606">
    <property type="protein sequence ID" value="AQP47917.1"/>
    <property type="molecule type" value="Genomic_DNA"/>
</dbReference>
<protein>
    <recommendedName>
        <fullName evidence="3">Kinase</fullName>
    </recommendedName>
</protein>
<dbReference type="Pfam" id="PF13671">
    <property type="entry name" value="AAA_33"/>
    <property type="match status" value="1"/>
</dbReference>
<evidence type="ECO:0000313" key="1">
    <source>
        <dbReference type="EMBL" id="AQP47917.1"/>
    </source>
</evidence>
<accession>A0A1Q2CP68</accession>